<dbReference type="Proteomes" id="UP000294801">
    <property type="component" value="Unassembled WGS sequence"/>
</dbReference>
<reference evidence="1 2" key="1">
    <citation type="submission" date="2019-03" db="EMBL/GenBank/DDBJ databases">
        <title>Genomic Encyclopedia of Type Strains, Phase IV (KMG-IV): sequencing the most valuable type-strain genomes for metagenomic binning, comparative biology and taxonomic classification.</title>
        <authorList>
            <person name="Goeker M."/>
        </authorList>
    </citation>
    <scope>NUCLEOTIDE SEQUENCE [LARGE SCALE GENOMIC DNA]</scope>
    <source>
        <strain evidence="1 2">DSM 18507</strain>
    </source>
</reference>
<protein>
    <submittedName>
        <fullName evidence="1">Uncharacterized protein</fullName>
    </submittedName>
</protein>
<gene>
    <name evidence="1" type="ORF">EV669_105145</name>
</gene>
<comment type="caution">
    <text evidence="1">The sequence shown here is derived from an EMBL/GenBank/DDBJ whole genome shotgun (WGS) entry which is preliminary data.</text>
</comment>
<accession>A0ABY2CW34</accession>
<sequence>MAQTPRQMASNQQRTLATMQRRLLVTDTVAFEPED</sequence>
<keyword evidence="2" id="KW-1185">Reference proteome</keyword>
<dbReference type="EMBL" id="SMDA01000005">
    <property type="protein sequence ID" value="TCW31444.1"/>
    <property type="molecule type" value="Genomic_DNA"/>
</dbReference>
<name>A0ABY2CW34_GULMO</name>
<organism evidence="1 2">
    <name type="scientific">Gulbenkiania mobilis</name>
    <dbReference type="NCBI Taxonomy" id="397457"/>
    <lineage>
        <taxon>Bacteria</taxon>
        <taxon>Pseudomonadati</taxon>
        <taxon>Pseudomonadota</taxon>
        <taxon>Betaproteobacteria</taxon>
        <taxon>Neisseriales</taxon>
        <taxon>Chromobacteriaceae</taxon>
        <taxon>Gulbenkiania</taxon>
    </lineage>
</organism>
<evidence type="ECO:0000313" key="1">
    <source>
        <dbReference type="EMBL" id="TCW31444.1"/>
    </source>
</evidence>
<evidence type="ECO:0000313" key="2">
    <source>
        <dbReference type="Proteomes" id="UP000294801"/>
    </source>
</evidence>
<proteinExistence type="predicted"/>